<reference evidence="6" key="2">
    <citation type="journal article" date="2022" name="Microb. Genom.">
        <title>A chromosome-scale genome assembly of the tomato pathogen Cladosporium fulvum reveals a compartmentalized genome architecture and the presence of a dispensable chromosome.</title>
        <authorList>
            <person name="Zaccaron A.Z."/>
            <person name="Chen L.H."/>
            <person name="Samaras A."/>
            <person name="Stergiopoulos I."/>
        </authorList>
    </citation>
    <scope>NUCLEOTIDE SEQUENCE</scope>
    <source>
        <strain evidence="6">Race5_Kim</strain>
    </source>
</reference>
<name>A0A9Q8PBV4_PASFU</name>
<evidence type="ECO:0000256" key="4">
    <source>
        <dbReference type="PIRNR" id="PIRNR000777"/>
    </source>
</evidence>
<comment type="function">
    <text evidence="4">DNA-dependent RNA polymerase catalyzes the transcription of DNA into RNA using the four ribonucleoside triphosphates as substrates. Specific peripheric component of RNA polymerase III which synthesizes small RNAs, such as 5S rRNA and tRNAs.</text>
</comment>
<evidence type="ECO:0000256" key="3">
    <source>
        <dbReference type="ARBA" id="ARBA00023242"/>
    </source>
</evidence>
<comment type="subcellular location">
    <subcellularLocation>
        <location evidence="1 4">Nucleus</location>
    </subcellularLocation>
</comment>
<feature type="region of interest" description="Disordered" evidence="5">
    <location>
        <begin position="1"/>
        <end position="24"/>
    </location>
</feature>
<organism evidence="6 7">
    <name type="scientific">Passalora fulva</name>
    <name type="common">Tomato leaf mold</name>
    <name type="synonym">Cladosporium fulvum</name>
    <dbReference type="NCBI Taxonomy" id="5499"/>
    <lineage>
        <taxon>Eukaryota</taxon>
        <taxon>Fungi</taxon>
        <taxon>Dikarya</taxon>
        <taxon>Ascomycota</taxon>
        <taxon>Pezizomycotina</taxon>
        <taxon>Dothideomycetes</taxon>
        <taxon>Dothideomycetidae</taxon>
        <taxon>Mycosphaerellales</taxon>
        <taxon>Mycosphaerellaceae</taxon>
        <taxon>Fulvia</taxon>
    </lineage>
</organism>
<evidence type="ECO:0000313" key="7">
    <source>
        <dbReference type="Proteomes" id="UP000756132"/>
    </source>
</evidence>
<keyword evidence="3 4" id="KW-0539">Nucleus</keyword>
<dbReference type="RefSeq" id="XP_047763990.1">
    <property type="nucleotide sequence ID" value="XM_047909499.1"/>
</dbReference>
<evidence type="ECO:0000256" key="5">
    <source>
        <dbReference type="SAM" id="MobiDB-lite"/>
    </source>
</evidence>
<dbReference type="EMBL" id="CP090169">
    <property type="protein sequence ID" value="UJO19624.1"/>
    <property type="molecule type" value="Genomic_DNA"/>
</dbReference>
<protein>
    <recommendedName>
        <fullName evidence="4">DNA-directed RNA polymerase III subunit</fullName>
    </recommendedName>
</protein>
<dbReference type="PANTHER" id="PTHR15367:SF2">
    <property type="entry name" value="DNA-DIRECTED RNA POLYMERASE III SUBUNIT"/>
    <property type="match status" value="1"/>
</dbReference>
<evidence type="ECO:0000313" key="6">
    <source>
        <dbReference type="EMBL" id="UJO19624.1"/>
    </source>
</evidence>
<evidence type="ECO:0000256" key="2">
    <source>
        <dbReference type="ARBA" id="ARBA00008352"/>
    </source>
</evidence>
<feature type="compositionally biased region" description="Acidic residues" evidence="5">
    <location>
        <begin position="225"/>
        <end position="242"/>
    </location>
</feature>
<comment type="similarity">
    <text evidence="2 4">Belongs to the eukaryotic RPC7 RNA polymerase subunit family.</text>
</comment>
<evidence type="ECO:0000256" key="1">
    <source>
        <dbReference type="ARBA" id="ARBA00004123"/>
    </source>
</evidence>
<dbReference type="GO" id="GO:0005666">
    <property type="term" value="C:RNA polymerase III complex"/>
    <property type="evidence" value="ECO:0007669"/>
    <property type="project" value="UniProtKB-UniRule"/>
</dbReference>
<dbReference type="AlphaFoldDB" id="A0A9Q8PBV4"/>
<dbReference type="GO" id="GO:0006383">
    <property type="term" value="P:transcription by RNA polymerase III"/>
    <property type="evidence" value="ECO:0007669"/>
    <property type="project" value="UniProtKB-UniRule"/>
</dbReference>
<gene>
    <name evidence="6" type="ORF">CLAFUR5_10351</name>
</gene>
<keyword evidence="7" id="KW-1185">Reference proteome</keyword>
<sequence length="242" mass="26883">MSRGGRGGGGGGSRLNGIPFDVDPTLEEQMNAFRDSERDDEDDWTKTLYPTMTVQLPPPPTEKEKREVNAWRKHREAMRNGPFFIDTPLTGKRDLSTFNAFEDAATYGNKRTKRVGGLPNLKKLPIVKECLPKELWDVVTDDEEGDEEAEAPKKNLAFLKKKKIDKLAQFDDGADVDAAAPDDDDDQANPDEEDGDGVEIPEDDDFSEDDEDLGNDYNAEKYFDDGDGVDDDGDDAGGEDAW</sequence>
<reference evidence="6" key="1">
    <citation type="submission" date="2021-12" db="EMBL/GenBank/DDBJ databases">
        <authorList>
            <person name="Zaccaron A."/>
            <person name="Stergiopoulos I."/>
        </authorList>
    </citation>
    <scope>NUCLEOTIDE SEQUENCE</scope>
    <source>
        <strain evidence="6">Race5_Kim</strain>
    </source>
</reference>
<dbReference type="PANTHER" id="PTHR15367">
    <property type="entry name" value="DNA-DIRECTED RNA POLYMERASE III"/>
    <property type="match status" value="1"/>
</dbReference>
<dbReference type="OrthoDB" id="5377312at2759"/>
<dbReference type="Pfam" id="PF11705">
    <property type="entry name" value="RNA_pol_3_Rpc31"/>
    <property type="match status" value="1"/>
</dbReference>
<dbReference type="InterPro" id="IPR024661">
    <property type="entry name" value="RNA_pol_III_Rpc31"/>
</dbReference>
<proteinExistence type="inferred from homology"/>
<dbReference type="Proteomes" id="UP000756132">
    <property type="component" value="Chromosome 7"/>
</dbReference>
<dbReference type="GeneID" id="71990229"/>
<feature type="compositionally biased region" description="Gly residues" evidence="5">
    <location>
        <begin position="1"/>
        <end position="14"/>
    </location>
</feature>
<comment type="subunit">
    <text evidence="4">Component of the RNA polymerase III (Pol III) complex.</text>
</comment>
<dbReference type="KEGG" id="ffu:CLAFUR5_10351"/>
<accession>A0A9Q8PBV4</accession>
<feature type="compositionally biased region" description="Acidic residues" evidence="5">
    <location>
        <begin position="172"/>
        <end position="214"/>
    </location>
</feature>
<feature type="region of interest" description="Disordered" evidence="5">
    <location>
        <begin position="171"/>
        <end position="242"/>
    </location>
</feature>
<dbReference type="PIRSF" id="PIRSF000777">
    <property type="entry name" value="RNA_polIII_C31"/>
    <property type="match status" value="1"/>
</dbReference>